<dbReference type="GO" id="GO:0005524">
    <property type="term" value="F:ATP binding"/>
    <property type="evidence" value="ECO:0007669"/>
    <property type="project" value="UniProtKB-UniRule"/>
</dbReference>
<dbReference type="Gene3D" id="3.30.200.20">
    <property type="entry name" value="Phosphorylase Kinase, domain 1"/>
    <property type="match status" value="1"/>
</dbReference>
<dbReference type="Pfam" id="PF00069">
    <property type="entry name" value="Pkinase"/>
    <property type="match status" value="1"/>
</dbReference>
<dbReference type="Gene3D" id="1.10.510.10">
    <property type="entry name" value="Transferase(Phosphotransferase) domain 1"/>
    <property type="match status" value="1"/>
</dbReference>
<keyword evidence="4" id="KW-0418">Kinase</keyword>
<dbReference type="Proteomes" id="UP000261560">
    <property type="component" value="Unplaced"/>
</dbReference>
<dbReference type="PROSITE" id="PS00107">
    <property type="entry name" value="PROTEIN_KINASE_ATP"/>
    <property type="match status" value="1"/>
</dbReference>
<dbReference type="GO" id="GO:0046332">
    <property type="term" value="F:SMAD binding"/>
    <property type="evidence" value="ECO:0007669"/>
    <property type="project" value="TreeGrafter"/>
</dbReference>
<evidence type="ECO:0000256" key="7">
    <source>
        <dbReference type="RuleBase" id="RU000304"/>
    </source>
</evidence>
<dbReference type="GO" id="GO:0045944">
    <property type="term" value="P:positive regulation of transcription by RNA polymerase II"/>
    <property type="evidence" value="ECO:0007669"/>
    <property type="project" value="TreeGrafter"/>
</dbReference>
<dbReference type="AlphaFoldDB" id="A0A3B3BDG9"/>
<dbReference type="GO" id="GO:0004713">
    <property type="term" value="F:protein tyrosine kinase activity"/>
    <property type="evidence" value="ECO:0007669"/>
    <property type="project" value="TreeGrafter"/>
</dbReference>
<keyword evidence="5 6" id="KW-0067">ATP-binding</keyword>
<evidence type="ECO:0000259" key="8">
    <source>
        <dbReference type="PROSITE" id="PS50011"/>
    </source>
</evidence>
<dbReference type="GO" id="GO:0042771">
    <property type="term" value="P:intrinsic apoptotic signaling pathway in response to DNA damage by p53 class mediator"/>
    <property type="evidence" value="ECO:0007669"/>
    <property type="project" value="TreeGrafter"/>
</dbReference>
<dbReference type="PROSITE" id="PS00108">
    <property type="entry name" value="PROTEIN_KINASE_ST"/>
    <property type="match status" value="1"/>
</dbReference>
<comment type="similarity">
    <text evidence="7">Belongs to the protein kinase superfamily.</text>
</comment>
<dbReference type="GO" id="GO:0003713">
    <property type="term" value="F:transcription coactivator activity"/>
    <property type="evidence" value="ECO:0007669"/>
    <property type="project" value="TreeGrafter"/>
</dbReference>
<dbReference type="InterPro" id="IPR050494">
    <property type="entry name" value="Ser_Thr_dual-spec_kinase"/>
</dbReference>
<proteinExistence type="inferred from homology"/>
<organism evidence="9 10">
    <name type="scientific">Oryzias melastigma</name>
    <name type="common">Marine medaka</name>
    <dbReference type="NCBI Taxonomy" id="30732"/>
    <lineage>
        <taxon>Eukaryota</taxon>
        <taxon>Metazoa</taxon>
        <taxon>Chordata</taxon>
        <taxon>Craniata</taxon>
        <taxon>Vertebrata</taxon>
        <taxon>Euteleostomi</taxon>
        <taxon>Actinopterygii</taxon>
        <taxon>Neopterygii</taxon>
        <taxon>Teleostei</taxon>
        <taxon>Neoteleostei</taxon>
        <taxon>Acanthomorphata</taxon>
        <taxon>Ovalentaria</taxon>
        <taxon>Atherinomorphae</taxon>
        <taxon>Beloniformes</taxon>
        <taxon>Adrianichthyidae</taxon>
        <taxon>Oryziinae</taxon>
        <taxon>Oryzias</taxon>
    </lineage>
</organism>
<keyword evidence="3 6" id="KW-0547">Nucleotide-binding</keyword>
<evidence type="ECO:0000256" key="2">
    <source>
        <dbReference type="ARBA" id="ARBA00022679"/>
    </source>
</evidence>
<dbReference type="InterPro" id="IPR011009">
    <property type="entry name" value="Kinase-like_dom_sf"/>
</dbReference>
<dbReference type="PROSITE" id="PS50011">
    <property type="entry name" value="PROTEIN_KINASE_DOM"/>
    <property type="match status" value="1"/>
</dbReference>
<dbReference type="GO" id="GO:0004674">
    <property type="term" value="F:protein serine/threonine kinase activity"/>
    <property type="evidence" value="ECO:0007669"/>
    <property type="project" value="UniProtKB-KW"/>
</dbReference>
<sequence>SCSRWTSGSWLFRRSRKALCWAISAASSSSSITSNKDCSSVFPTRISRMGRTSSSKSNSCTGHVQRAFIVTPKEKMSRKGNRNNTPYEVKKGHYLVGNCGIYKVLQFLGEGTYGKVAKCIKFGTQEMYAIKIMKNNKAGQKEVESMKLIEHLDPEENHLVQMYECFSFQNMTCIVYELLGNSLFQVMCDQPDPVHLHGIRAFARDGLKALKALKRIGLAHCDIKIDNIMVANTSYINLKLIDFGMATKTKDLSVGTEIQVTPFKSPEVILGLPLDEGVDMWAFGMVLASLYFGEYPFPSETEYETIRAMVQIHGLPEAEMIRKARFKKAFFTRDNDGWRLCTPDEYTQATRIPVEDKNHVTNLDEMIDDHKVFIDLLKCMLEINPKNRITPRQALAHDFITMKHLSGESKLWDDVLPGLVALDVLPLKRSTGATGRYCK</sequence>
<evidence type="ECO:0000256" key="5">
    <source>
        <dbReference type="ARBA" id="ARBA00022840"/>
    </source>
</evidence>
<dbReference type="GeneTree" id="ENSGT00940000164472"/>
<reference evidence="9" key="1">
    <citation type="submission" date="2025-08" db="UniProtKB">
        <authorList>
            <consortium name="Ensembl"/>
        </authorList>
    </citation>
    <scope>IDENTIFICATION</scope>
</reference>
<dbReference type="GO" id="GO:0005737">
    <property type="term" value="C:cytoplasm"/>
    <property type="evidence" value="ECO:0007669"/>
    <property type="project" value="TreeGrafter"/>
</dbReference>
<reference evidence="9" key="2">
    <citation type="submission" date="2025-09" db="UniProtKB">
        <authorList>
            <consortium name="Ensembl"/>
        </authorList>
    </citation>
    <scope>IDENTIFICATION</scope>
</reference>
<dbReference type="PANTHER" id="PTHR24058:SF53">
    <property type="entry name" value="HOMEODOMAIN-INTERACTING PROTEIN KINASE 2"/>
    <property type="match status" value="1"/>
</dbReference>
<dbReference type="SMART" id="SM00220">
    <property type="entry name" value="S_TKc"/>
    <property type="match status" value="1"/>
</dbReference>
<dbReference type="InterPro" id="IPR008271">
    <property type="entry name" value="Ser/Thr_kinase_AS"/>
</dbReference>
<evidence type="ECO:0000256" key="4">
    <source>
        <dbReference type="ARBA" id="ARBA00022777"/>
    </source>
</evidence>
<dbReference type="GO" id="GO:0003714">
    <property type="term" value="F:transcription corepressor activity"/>
    <property type="evidence" value="ECO:0007669"/>
    <property type="project" value="TreeGrafter"/>
</dbReference>
<evidence type="ECO:0000256" key="3">
    <source>
        <dbReference type="ARBA" id="ARBA00022741"/>
    </source>
</evidence>
<keyword evidence="10" id="KW-1185">Reference proteome</keyword>
<evidence type="ECO:0000313" key="9">
    <source>
        <dbReference type="Ensembl" id="ENSOMEP00000003530.1"/>
    </source>
</evidence>
<protein>
    <recommendedName>
        <fullName evidence="8">Protein kinase domain-containing protein</fullName>
    </recommendedName>
</protein>
<keyword evidence="1 7" id="KW-0723">Serine/threonine-protein kinase</keyword>
<evidence type="ECO:0000313" key="10">
    <source>
        <dbReference type="Proteomes" id="UP000261560"/>
    </source>
</evidence>
<feature type="domain" description="Protein kinase" evidence="8">
    <location>
        <begin position="102"/>
        <end position="400"/>
    </location>
</feature>
<dbReference type="GO" id="GO:0007224">
    <property type="term" value="P:smoothened signaling pathway"/>
    <property type="evidence" value="ECO:0007669"/>
    <property type="project" value="TreeGrafter"/>
</dbReference>
<dbReference type="Ensembl" id="ENSOMET00000010677.1">
    <property type="protein sequence ID" value="ENSOMEP00000003530.1"/>
    <property type="gene ID" value="ENSOMEG00000004505.1"/>
</dbReference>
<feature type="binding site" evidence="6">
    <location>
        <position position="131"/>
    </location>
    <ligand>
        <name>ATP</name>
        <dbReference type="ChEBI" id="CHEBI:30616"/>
    </ligand>
</feature>
<evidence type="ECO:0000256" key="1">
    <source>
        <dbReference type="ARBA" id="ARBA00022527"/>
    </source>
</evidence>
<dbReference type="SUPFAM" id="SSF56112">
    <property type="entry name" value="Protein kinase-like (PK-like)"/>
    <property type="match status" value="1"/>
</dbReference>
<accession>A0A3B3BDG9</accession>
<dbReference type="PANTHER" id="PTHR24058">
    <property type="entry name" value="DUAL SPECIFICITY PROTEIN KINASE"/>
    <property type="match status" value="1"/>
</dbReference>
<evidence type="ECO:0000256" key="6">
    <source>
        <dbReference type="PROSITE-ProRule" id="PRU10141"/>
    </source>
</evidence>
<dbReference type="GO" id="GO:0016605">
    <property type="term" value="C:PML body"/>
    <property type="evidence" value="ECO:0007669"/>
    <property type="project" value="TreeGrafter"/>
</dbReference>
<dbReference type="InterPro" id="IPR017441">
    <property type="entry name" value="Protein_kinase_ATP_BS"/>
</dbReference>
<keyword evidence="2" id="KW-0808">Transferase</keyword>
<name>A0A3B3BDG9_ORYME</name>
<dbReference type="InterPro" id="IPR000719">
    <property type="entry name" value="Prot_kinase_dom"/>
</dbReference>